<feature type="domain" description="DUF418" evidence="2">
    <location>
        <begin position="266"/>
        <end position="421"/>
    </location>
</feature>
<dbReference type="InterPro" id="IPR007349">
    <property type="entry name" value="DUF418"/>
</dbReference>
<keyword evidence="1" id="KW-0472">Membrane</keyword>
<feature type="transmembrane region" description="Helical" evidence="1">
    <location>
        <begin position="116"/>
        <end position="132"/>
    </location>
</feature>
<gene>
    <name evidence="3" type="ORF">NX02_29490</name>
</gene>
<reference evidence="3 4" key="1">
    <citation type="submission" date="2013-07" db="EMBL/GenBank/DDBJ databases">
        <title>Completed genome of Sphingomonas sanxanigenens NX02.</title>
        <authorList>
            <person name="Ma T."/>
            <person name="Huang H."/>
            <person name="Wu M."/>
            <person name="Li X."/>
            <person name="Li G."/>
        </authorList>
    </citation>
    <scope>NUCLEOTIDE SEQUENCE [LARGE SCALE GENOMIC DNA]</scope>
    <source>
        <strain evidence="3 4">NX02</strain>
    </source>
</reference>
<dbReference type="eggNOG" id="COG2311">
    <property type="taxonomic scope" value="Bacteria"/>
</dbReference>
<dbReference type="EMBL" id="CP006644">
    <property type="protein sequence ID" value="AHE57461.1"/>
    <property type="molecule type" value="Genomic_DNA"/>
</dbReference>
<dbReference type="PANTHER" id="PTHR30590">
    <property type="entry name" value="INNER MEMBRANE PROTEIN"/>
    <property type="match status" value="1"/>
</dbReference>
<evidence type="ECO:0000256" key="1">
    <source>
        <dbReference type="SAM" id="Phobius"/>
    </source>
</evidence>
<dbReference type="Pfam" id="PF04235">
    <property type="entry name" value="DUF418"/>
    <property type="match status" value="1"/>
</dbReference>
<feature type="transmembrane region" description="Helical" evidence="1">
    <location>
        <begin position="138"/>
        <end position="153"/>
    </location>
</feature>
<dbReference type="AlphaFoldDB" id="W0AJZ5"/>
<feature type="transmembrane region" description="Helical" evidence="1">
    <location>
        <begin position="356"/>
        <end position="376"/>
    </location>
</feature>
<feature type="transmembrane region" description="Helical" evidence="1">
    <location>
        <begin position="33"/>
        <end position="52"/>
    </location>
</feature>
<feature type="transmembrane region" description="Helical" evidence="1">
    <location>
        <begin position="382"/>
        <end position="398"/>
    </location>
</feature>
<proteinExistence type="predicted"/>
<feature type="transmembrane region" description="Helical" evidence="1">
    <location>
        <begin position="312"/>
        <end position="335"/>
    </location>
</feature>
<dbReference type="Proteomes" id="UP000018851">
    <property type="component" value="Chromosome"/>
</dbReference>
<dbReference type="OrthoDB" id="9807744at2"/>
<dbReference type="InterPro" id="IPR052529">
    <property type="entry name" value="Bact_Transport_Assoc"/>
</dbReference>
<protein>
    <recommendedName>
        <fullName evidence="2">DUF418 domain-containing protein</fullName>
    </recommendedName>
</protein>
<accession>W0AJZ5</accession>
<feature type="transmembrane region" description="Helical" evidence="1">
    <location>
        <begin position="282"/>
        <end position="306"/>
    </location>
</feature>
<sequence length="434" mass="46140">MTDSHGQPGAGAAAPAPTDTPVALPGRIATLDIVRGVAVMGILLMNIVSFAMPQAAYFNPAAYGGAQGLDLAAWGVMFVAIDGKMRGLFAMLFGASMLLVIERADARGENGARIHLLRMAWLLLLGLAHLYLVWPGDILAHYALVGLVAFLFRHQPTRGLVAIGLLCLLLGVVMAALLGTGALELHAAAFGPDGSDAARRAWQAYEEIYGIPDPAFIARDLAAHRGPLADLLVYRRLNEITPPLALLGVFGPETLGYMLLGMAGLRSGLLTGAWTPGRYGRWAAIGFAISLPPSLALAGAIVASGFDTRMVIMAAAVAAVAVHPIMTVAWAALIIRLTRRGGALVDRIAAAGRMALSNYLGTSLLCAALFYGFGLYGTFGRATLYLAVAAIWGMMLLWSRPWLDRFVFGPFEWLWRSLARGRIQPLVRKQAIAT</sequence>
<dbReference type="KEGG" id="ssan:NX02_29490"/>
<dbReference type="HOGENOM" id="CLU_039610_2_0_5"/>
<organism evidence="3 4">
    <name type="scientific">Sphingomonas sanxanigenens DSM 19645 = NX02</name>
    <dbReference type="NCBI Taxonomy" id="1123269"/>
    <lineage>
        <taxon>Bacteria</taxon>
        <taxon>Pseudomonadati</taxon>
        <taxon>Pseudomonadota</taxon>
        <taxon>Alphaproteobacteria</taxon>
        <taxon>Sphingomonadales</taxon>
        <taxon>Sphingomonadaceae</taxon>
        <taxon>Sphingomonas</taxon>
    </lineage>
</organism>
<dbReference type="RefSeq" id="WP_025295535.1">
    <property type="nucleotide sequence ID" value="NZ_CP006644.1"/>
</dbReference>
<dbReference type="PANTHER" id="PTHR30590:SF2">
    <property type="entry name" value="INNER MEMBRANE PROTEIN"/>
    <property type="match status" value="1"/>
</dbReference>
<evidence type="ECO:0000313" key="4">
    <source>
        <dbReference type="Proteomes" id="UP000018851"/>
    </source>
</evidence>
<dbReference type="STRING" id="1123269.NX02_29490"/>
<evidence type="ECO:0000313" key="3">
    <source>
        <dbReference type="EMBL" id="AHE57461.1"/>
    </source>
</evidence>
<keyword evidence="1" id="KW-1133">Transmembrane helix</keyword>
<feature type="transmembrane region" description="Helical" evidence="1">
    <location>
        <begin position="160"/>
        <end position="183"/>
    </location>
</feature>
<name>W0AJZ5_9SPHN</name>
<evidence type="ECO:0000259" key="2">
    <source>
        <dbReference type="Pfam" id="PF04235"/>
    </source>
</evidence>
<feature type="transmembrane region" description="Helical" evidence="1">
    <location>
        <begin position="255"/>
        <end position="275"/>
    </location>
</feature>
<dbReference type="PATRIC" id="fig|1123269.5.peg.5780"/>
<keyword evidence="4" id="KW-1185">Reference proteome</keyword>
<keyword evidence="1" id="KW-0812">Transmembrane</keyword>